<dbReference type="AlphaFoldDB" id="L8WL19"/>
<dbReference type="Proteomes" id="UP000011668">
    <property type="component" value="Unassembled WGS sequence"/>
</dbReference>
<name>L8WL19_THACA</name>
<sequence>MPAPGTPVPGIVGGTGLGLAWPTLEPCTPGGAVGRPGIPGTPPAPGIVGGAPGIPGIFPAPGAGLILGATGTGGFGTGAGG</sequence>
<evidence type="ECO:0000313" key="1">
    <source>
        <dbReference type="EMBL" id="ELU37437.1"/>
    </source>
</evidence>
<protein>
    <submittedName>
        <fullName evidence="1">Uncharacterized protein</fullName>
    </submittedName>
</protein>
<comment type="caution">
    <text evidence="1">The sequence shown here is derived from an EMBL/GenBank/DDBJ whole genome shotgun (WGS) entry which is preliminary data.</text>
</comment>
<proteinExistence type="predicted"/>
<evidence type="ECO:0000313" key="2">
    <source>
        <dbReference type="Proteomes" id="UP000011668"/>
    </source>
</evidence>
<dbReference type="EMBL" id="AFRT01002648">
    <property type="protein sequence ID" value="ELU37437.1"/>
    <property type="molecule type" value="Genomic_DNA"/>
</dbReference>
<gene>
    <name evidence="1" type="ORF">AG1IA_08537</name>
</gene>
<organism evidence="1 2">
    <name type="scientific">Thanatephorus cucumeris (strain AG1-IA)</name>
    <name type="common">Rice sheath blight fungus</name>
    <name type="synonym">Rhizoctonia solani</name>
    <dbReference type="NCBI Taxonomy" id="983506"/>
    <lineage>
        <taxon>Eukaryota</taxon>
        <taxon>Fungi</taxon>
        <taxon>Dikarya</taxon>
        <taxon>Basidiomycota</taxon>
        <taxon>Agaricomycotina</taxon>
        <taxon>Agaricomycetes</taxon>
        <taxon>Cantharellales</taxon>
        <taxon>Ceratobasidiaceae</taxon>
        <taxon>Rhizoctonia</taxon>
        <taxon>Rhizoctonia solani AG-1</taxon>
    </lineage>
</organism>
<keyword evidence="2" id="KW-1185">Reference proteome</keyword>
<accession>L8WL19</accession>
<dbReference type="HOGENOM" id="CLU_2575498_0_0_1"/>
<reference evidence="1 2" key="1">
    <citation type="journal article" date="2013" name="Nat. Commun.">
        <title>The evolution and pathogenic mechanisms of the rice sheath blight pathogen.</title>
        <authorList>
            <person name="Zheng A."/>
            <person name="Lin R."/>
            <person name="Xu L."/>
            <person name="Qin P."/>
            <person name="Tang C."/>
            <person name="Ai P."/>
            <person name="Zhang D."/>
            <person name="Liu Y."/>
            <person name="Sun Z."/>
            <person name="Feng H."/>
            <person name="Wang Y."/>
            <person name="Chen Y."/>
            <person name="Liang X."/>
            <person name="Fu R."/>
            <person name="Li Q."/>
            <person name="Zhang J."/>
            <person name="Yu X."/>
            <person name="Xie Z."/>
            <person name="Ding L."/>
            <person name="Guan P."/>
            <person name="Tang J."/>
            <person name="Liang Y."/>
            <person name="Wang S."/>
            <person name="Deng Q."/>
            <person name="Li S."/>
            <person name="Zhu J."/>
            <person name="Wang L."/>
            <person name="Liu H."/>
            <person name="Li P."/>
        </authorList>
    </citation>
    <scope>NUCLEOTIDE SEQUENCE [LARGE SCALE GENOMIC DNA]</scope>
    <source>
        <strain evidence="2">AG-1 IA</strain>
    </source>
</reference>